<keyword evidence="2" id="KW-0802">TPR repeat</keyword>
<dbReference type="Gene3D" id="1.25.40.10">
    <property type="entry name" value="Tetratricopeptide repeat domain"/>
    <property type="match status" value="1"/>
</dbReference>
<feature type="domain" description="Heterokaryon incompatibility" evidence="4">
    <location>
        <begin position="555"/>
        <end position="666"/>
    </location>
</feature>
<dbReference type="PANTHER" id="PTHR10622">
    <property type="entry name" value="HET DOMAIN-CONTAINING PROTEIN"/>
    <property type="match status" value="1"/>
</dbReference>
<dbReference type="SUPFAM" id="SSF50978">
    <property type="entry name" value="WD40 repeat-like"/>
    <property type="match status" value="1"/>
</dbReference>
<evidence type="ECO:0000256" key="3">
    <source>
        <dbReference type="SAM" id="MobiDB-lite"/>
    </source>
</evidence>
<dbReference type="Pfam" id="PF06985">
    <property type="entry name" value="HET"/>
    <property type="match status" value="1"/>
</dbReference>
<dbReference type="InterPro" id="IPR010730">
    <property type="entry name" value="HET"/>
</dbReference>
<feature type="repeat" description="WD" evidence="1">
    <location>
        <begin position="323"/>
        <end position="364"/>
    </location>
</feature>
<feature type="repeat" description="TPR" evidence="2">
    <location>
        <begin position="404"/>
        <end position="437"/>
    </location>
</feature>
<evidence type="ECO:0000259" key="4">
    <source>
        <dbReference type="Pfam" id="PF06985"/>
    </source>
</evidence>
<dbReference type="InterPro" id="IPR036322">
    <property type="entry name" value="WD40_repeat_dom_sf"/>
</dbReference>
<dbReference type="PROSITE" id="PS50005">
    <property type="entry name" value="TPR"/>
    <property type="match status" value="1"/>
</dbReference>
<dbReference type="EMBL" id="WHUW01000051">
    <property type="protein sequence ID" value="KAF8431340.1"/>
    <property type="molecule type" value="Genomic_DNA"/>
</dbReference>
<dbReference type="InterPro" id="IPR011990">
    <property type="entry name" value="TPR-like_helical_dom_sf"/>
</dbReference>
<dbReference type="InterPro" id="IPR019734">
    <property type="entry name" value="TPR_rpt"/>
</dbReference>
<accession>A0AAD4G9G8</accession>
<dbReference type="SMART" id="SM00320">
    <property type="entry name" value="WD40"/>
    <property type="match status" value="4"/>
</dbReference>
<dbReference type="Proteomes" id="UP001194468">
    <property type="component" value="Unassembled WGS sequence"/>
</dbReference>
<sequence length="1053" mass="117609">MDEGEFKFAMSVFSLRASRKGIERGSANQDLLIDFHDYSATIALASMAASSPEIIEVEPFLHSRDSLEFISESLDELPPPKISFGGQTIVTFAGNAKYVVGGAKLNVIQVRRVADGQPMASLRAEGVFCLAASKDGRWIAAGTERRELVVWDAQTYQRVFEHKESYAIVQAVDFSPDSTQLMSSTSCTATVWDITTSRRLQTLGHQRWLIAAKYSPQGDRIATATPGSVHIWDNTGRFLADIKVPVSSSRNKSLLWFGNHLFIISDSKIKQFEASTCSAIAEWRVPHGKDSCIALPLHGKFIAYSARHTVTIWDTSTHAQSGLIQNPQEITSLAFSPDDRFLAIGALDGEITIQDLKYGLTLNYSVHHSFISPTLHSIHDDKAEASLTDTIPSSGHQSHKGSLIRVLIKRSKAYAAAGLWEPALNDANKVIELDPSSPWGYERKHAMLHKAGDYDNATRAFEAMLSKMSQSSDPKIHKIHRQYLDVKAAIRDVIQDIIRDCPRVLINTNSGRLLNKAEQAMAFESLPVFNELIASMTTNIDHARIKHDVTQFYRYAMLSHAWEDNEPLFEELMHIIVYDLEESPTNDKLKMFCKIIRDAGLHWAWSDTCCINKGDHSVLQAALVAMFKWYQGSTLTLVFLRGVRSPSRRGDLVRSIWNSRAWTLLEYRASKVVRFYNEDWTLYMNLDIPNHKDSPEILLEMEEAMGVSARTLMALQPGLDNIRENLSLVSRRETTLVEDAAYSLFGIFSVSMPVIYGEGDQALGRLLAQLLTRSGEMSILAWTGKSGSFNSCFPDSIRVFSQPLTSHIPPLMTYTELETVTSTLRKTPFNLALAVKLYDRLWSLPVPPLTRTRITLPCLVFKLGPVTSAQSASGRVFRTKTDALGTVEIRTTEDLSRFDSLTLVHPWIDFLLDRHPMGSMKAIPEKREDPSSPISEPHSLPSPSRITVAEPQSRAVRFASRFELPFGARRRAATSRLDSLPSPSAVSLTDEQARAIILIARLRQPFGALLFTQTREDVAEYRRVASESLITARVPDDTPLQVLIASAQTLDVL</sequence>
<dbReference type="Pfam" id="PF00400">
    <property type="entry name" value="WD40"/>
    <property type="match status" value="4"/>
</dbReference>
<keyword evidence="1" id="KW-0853">WD repeat</keyword>
<evidence type="ECO:0000313" key="6">
    <source>
        <dbReference type="Proteomes" id="UP001194468"/>
    </source>
</evidence>
<evidence type="ECO:0000256" key="2">
    <source>
        <dbReference type="PROSITE-ProRule" id="PRU00339"/>
    </source>
</evidence>
<name>A0AAD4G9G8_BOLED</name>
<organism evidence="5 6">
    <name type="scientific">Boletus edulis BED1</name>
    <dbReference type="NCBI Taxonomy" id="1328754"/>
    <lineage>
        <taxon>Eukaryota</taxon>
        <taxon>Fungi</taxon>
        <taxon>Dikarya</taxon>
        <taxon>Basidiomycota</taxon>
        <taxon>Agaricomycotina</taxon>
        <taxon>Agaricomycetes</taxon>
        <taxon>Agaricomycetidae</taxon>
        <taxon>Boletales</taxon>
        <taxon>Boletineae</taxon>
        <taxon>Boletaceae</taxon>
        <taxon>Boletoideae</taxon>
        <taxon>Boletus</taxon>
    </lineage>
</organism>
<evidence type="ECO:0000313" key="5">
    <source>
        <dbReference type="EMBL" id="KAF8431340.1"/>
    </source>
</evidence>
<keyword evidence="6" id="KW-1185">Reference proteome</keyword>
<reference evidence="5" key="2">
    <citation type="journal article" date="2020" name="Nat. Commun.">
        <title>Large-scale genome sequencing of mycorrhizal fungi provides insights into the early evolution of symbiotic traits.</title>
        <authorList>
            <person name="Miyauchi S."/>
            <person name="Kiss E."/>
            <person name="Kuo A."/>
            <person name="Drula E."/>
            <person name="Kohler A."/>
            <person name="Sanchez-Garcia M."/>
            <person name="Morin E."/>
            <person name="Andreopoulos B."/>
            <person name="Barry K.W."/>
            <person name="Bonito G."/>
            <person name="Buee M."/>
            <person name="Carver A."/>
            <person name="Chen C."/>
            <person name="Cichocki N."/>
            <person name="Clum A."/>
            <person name="Culley D."/>
            <person name="Crous P.W."/>
            <person name="Fauchery L."/>
            <person name="Girlanda M."/>
            <person name="Hayes R.D."/>
            <person name="Keri Z."/>
            <person name="LaButti K."/>
            <person name="Lipzen A."/>
            <person name="Lombard V."/>
            <person name="Magnuson J."/>
            <person name="Maillard F."/>
            <person name="Murat C."/>
            <person name="Nolan M."/>
            <person name="Ohm R.A."/>
            <person name="Pangilinan J."/>
            <person name="Pereira M.F."/>
            <person name="Perotto S."/>
            <person name="Peter M."/>
            <person name="Pfister S."/>
            <person name="Riley R."/>
            <person name="Sitrit Y."/>
            <person name="Stielow J.B."/>
            <person name="Szollosi G."/>
            <person name="Zifcakova L."/>
            <person name="Stursova M."/>
            <person name="Spatafora J.W."/>
            <person name="Tedersoo L."/>
            <person name="Vaario L.M."/>
            <person name="Yamada A."/>
            <person name="Yan M."/>
            <person name="Wang P."/>
            <person name="Xu J."/>
            <person name="Bruns T."/>
            <person name="Baldrian P."/>
            <person name="Vilgalys R."/>
            <person name="Dunand C."/>
            <person name="Henrissat B."/>
            <person name="Grigoriev I.V."/>
            <person name="Hibbett D."/>
            <person name="Nagy L.G."/>
            <person name="Martin F.M."/>
        </authorList>
    </citation>
    <scope>NUCLEOTIDE SEQUENCE</scope>
    <source>
        <strain evidence="5">BED1</strain>
    </source>
</reference>
<dbReference type="Gene3D" id="2.130.10.10">
    <property type="entry name" value="YVTN repeat-like/Quinoprotein amine dehydrogenase"/>
    <property type="match status" value="2"/>
</dbReference>
<reference evidence="5" key="1">
    <citation type="submission" date="2019-10" db="EMBL/GenBank/DDBJ databases">
        <authorList>
            <consortium name="DOE Joint Genome Institute"/>
            <person name="Kuo A."/>
            <person name="Miyauchi S."/>
            <person name="Kiss E."/>
            <person name="Drula E."/>
            <person name="Kohler A."/>
            <person name="Sanchez-Garcia M."/>
            <person name="Andreopoulos B."/>
            <person name="Barry K.W."/>
            <person name="Bonito G."/>
            <person name="Buee M."/>
            <person name="Carver A."/>
            <person name="Chen C."/>
            <person name="Cichocki N."/>
            <person name="Clum A."/>
            <person name="Culley D."/>
            <person name="Crous P.W."/>
            <person name="Fauchery L."/>
            <person name="Girlanda M."/>
            <person name="Hayes R."/>
            <person name="Keri Z."/>
            <person name="LaButti K."/>
            <person name="Lipzen A."/>
            <person name="Lombard V."/>
            <person name="Magnuson J."/>
            <person name="Maillard F."/>
            <person name="Morin E."/>
            <person name="Murat C."/>
            <person name="Nolan M."/>
            <person name="Ohm R."/>
            <person name="Pangilinan J."/>
            <person name="Pereira M."/>
            <person name="Perotto S."/>
            <person name="Peter M."/>
            <person name="Riley R."/>
            <person name="Sitrit Y."/>
            <person name="Stielow B."/>
            <person name="Szollosi G."/>
            <person name="Zifcakova L."/>
            <person name="Stursova M."/>
            <person name="Spatafora J.W."/>
            <person name="Tedersoo L."/>
            <person name="Vaario L.-M."/>
            <person name="Yamada A."/>
            <person name="Yan M."/>
            <person name="Wang P."/>
            <person name="Xu J."/>
            <person name="Bruns T."/>
            <person name="Baldrian P."/>
            <person name="Vilgalys R."/>
            <person name="Henrissat B."/>
            <person name="Grigoriev I.V."/>
            <person name="Hibbett D."/>
            <person name="Nagy L.G."/>
            <person name="Martin F.M."/>
        </authorList>
    </citation>
    <scope>NUCLEOTIDE SEQUENCE</scope>
    <source>
        <strain evidence="5">BED1</strain>
    </source>
</reference>
<dbReference type="SUPFAM" id="SSF48452">
    <property type="entry name" value="TPR-like"/>
    <property type="match status" value="1"/>
</dbReference>
<protein>
    <recommendedName>
        <fullName evidence="4">Heterokaryon incompatibility domain-containing protein</fullName>
    </recommendedName>
</protein>
<feature type="region of interest" description="Disordered" evidence="3">
    <location>
        <begin position="921"/>
        <end position="946"/>
    </location>
</feature>
<gene>
    <name evidence="5" type="ORF">L210DRAFT_3651217</name>
</gene>
<dbReference type="PANTHER" id="PTHR10622:SF10">
    <property type="entry name" value="HET DOMAIN-CONTAINING PROTEIN"/>
    <property type="match status" value="1"/>
</dbReference>
<dbReference type="PROSITE" id="PS50082">
    <property type="entry name" value="WD_REPEATS_2"/>
    <property type="match status" value="1"/>
</dbReference>
<dbReference type="InterPro" id="IPR001680">
    <property type="entry name" value="WD40_rpt"/>
</dbReference>
<dbReference type="InterPro" id="IPR015943">
    <property type="entry name" value="WD40/YVTN_repeat-like_dom_sf"/>
</dbReference>
<dbReference type="AlphaFoldDB" id="A0AAD4G9G8"/>
<evidence type="ECO:0000256" key="1">
    <source>
        <dbReference type="PROSITE-ProRule" id="PRU00221"/>
    </source>
</evidence>
<comment type="caution">
    <text evidence="5">The sequence shown here is derived from an EMBL/GenBank/DDBJ whole genome shotgun (WGS) entry which is preliminary data.</text>
</comment>
<proteinExistence type="predicted"/>